<organism evidence="1">
    <name type="scientific">Nothobranchius kadleci</name>
    <name type="common">African annual killifish</name>
    <dbReference type="NCBI Taxonomy" id="1051664"/>
    <lineage>
        <taxon>Eukaryota</taxon>
        <taxon>Metazoa</taxon>
        <taxon>Chordata</taxon>
        <taxon>Craniata</taxon>
        <taxon>Vertebrata</taxon>
        <taxon>Euteleostomi</taxon>
        <taxon>Actinopterygii</taxon>
        <taxon>Neopterygii</taxon>
        <taxon>Teleostei</taxon>
        <taxon>Neoteleostei</taxon>
        <taxon>Acanthomorphata</taxon>
        <taxon>Ovalentaria</taxon>
        <taxon>Atherinomorphae</taxon>
        <taxon>Cyprinodontiformes</taxon>
        <taxon>Nothobranchiidae</taxon>
        <taxon>Nothobranchius</taxon>
    </lineage>
</organism>
<gene>
    <name evidence="1" type="primary">GSONMT00029983001</name>
</gene>
<accession>A0A1A8E7G6</accession>
<dbReference type="EMBL" id="HAEA01012564">
    <property type="protein sequence ID" value="SBQ41044.1"/>
    <property type="molecule type" value="Transcribed_RNA"/>
</dbReference>
<reference evidence="1" key="2">
    <citation type="submission" date="2016-06" db="EMBL/GenBank/DDBJ databases">
        <title>The genome of a short-lived fish provides insights into sex chromosome evolution and the genetic control of aging.</title>
        <authorList>
            <person name="Reichwald K."/>
            <person name="Felder M."/>
            <person name="Petzold A."/>
            <person name="Koch P."/>
            <person name="Groth M."/>
            <person name="Platzer M."/>
        </authorList>
    </citation>
    <scope>NUCLEOTIDE SEQUENCE</scope>
    <source>
        <tissue evidence="1">Brain</tissue>
    </source>
</reference>
<sequence length="142" mass="16105">WQHETESMTHISSSGSAAHPGWYIHVSCGNKVCCVCQRSVQSVEAPPGGRQVHQETWRRLLEGNNPAAGLRLWARRTRRNTARTLQNDLHCSQMCMRLFKQSYTAHVTNVTESGERSAACNILQPYWFGSRTVIVWGVISFF</sequence>
<reference evidence="1" key="1">
    <citation type="submission" date="2016-05" db="EMBL/GenBank/DDBJ databases">
        <authorList>
            <person name="Lavstsen T."/>
            <person name="Jespersen J.S."/>
        </authorList>
    </citation>
    <scope>NUCLEOTIDE SEQUENCE</scope>
    <source>
        <tissue evidence="1">Brain</tissue>
    </source>
</reference>
<feature type="non-terminal residue" evidence="1">
    <location>
        <position position="142"/>
    </location>
</feature>
<evidence type="ECO:0000313" key="1">
    <source>
        <dbReference type="EMBL" id="SBQ41044.1"/>
    </source>
</evidence>
<feature type="non-terminal residue" evidence="1">
    <location>
        <position position="1"/>
    </location>
</feature>
<protein>
    <submittedName>
        <fullName evidence="1">Serine/threonine-protein phosphatase</fullName>
    </submittedName>
</protein>
<proteinExistence type="predicted"/>
<dbReference type="AlphaFoldDB" id="A0A1A8E7G6"/>
<name>A0A1A8E7G6_NOTKA</name>